<dbReference type="GO" id="GO:0043802">
    <property type="term" value="F:hydrogenobyrinic acid a,c-diamide synthase (glutamine-hydrolysing) activity"/>
    <property type="evidence" value="ECO:0007669"/>
    <property type="project" value="UniProtKB-EC"/>
</dbReference>
<dbReference type="Gene3D" id="3.40.50.300">
    <property type="entry name" value="P-loop containing nucleotide triphosphate hydrolases"/>
    <property type="match status" value="1"/>
</dbReference>
<evidence type="ECO:0000256" key="2">
    <source>
        <dbReference type="ARBA" id="ARBA00022598"/>
    </source>
</evidence>
<dbReference type="SUPFAM" id="SSF52317">
    <property type="entry name" value="Class I glutamine amidotransferase-like"/>
    <property type="match status" value="1"/>
</dbReference>
<evidence type="ECO:0000256" key="5">
    <source>
        <dbReference type="ARBA" id="ARBA00022842"/>
    </source>
</evidence>
<evidence type="ECO:0000313" key="9">
    <source>
        <dbReference type="EMBL" id="VAY89478.1"/>
    </source>
</evidence>
<dbReference type="PANTHER" id="PTHR43873">
    <property type="entry name" value="COBYRINATE A,C-DIAMIDE SYNTHASE"/>
    <property type="match status" value="1"/>
</dbReference>
<keyword evidence="3" id="KW-0547">Nucleotide-binding</keyword>
<dbReference type="Gene3D" id="3.40.50.880">
    <property type="match status" value="1"/>
</dbReference>
<evidence type="ECO:0000256" key="6">
    <source>
        <dbReference type="ARBA" id="ARBA00022962"/>
    </source>
</evidence>
<evidence type="ECO:0000259" key="8">
    <source>
        <dbReference type="Pfam" id="PF07685"/>
    </source>
</evidence>
<evidence type="ECO:0000256" key="3">
    <source>
        <dbReference type="ARBA" id="ARBA00022741"/>
    </source>
</evidence>
<dbReference type="CDD" id="cd03130">
    <property type="entry name" value="GATase1_CobB"/>
    <property type="match status" value="1"/>
</dbReference>
<dbReference type="InterPro" id="IPR027417">
    <property type="entry name" value="P-loop_NTPase"/>
</dbReference>
<dbReference type="PROSITE" id="PS51274">
    <property type="entry name" value="GATASE_COBBQ"/>
    <property type="match status" value="1"/>
</dbReference>
<keyword evidence="2 9" id="KW-0436">Ligase</keyword>
<evidence type="ECO:0000256" key="4">
    <source>
        <dbReference type="ARBA" id="ARBA00022840"/>
    </source>
</evidence>
<dbReference type="NCBIfam" id="NF002204">
    <property type="entry name" value="PRK01077.1"/>
    <property type="match status" value="1"/>
</dbReference>
<feature type="domain" description="CobB/CobQ-like glutamine amidotransferase" evidence="8">
    <location>
        <begin position="237"/>
        <end position="416"/>
    </location>
</feature>
<proteinExistence type="predicted"/>
<dbReference type="InterPro" id="IPR004484">
    <property type="entry name" value="CbiA/CobB_synth"/>
</dbReference>
<dbReference type="GO" id="GO:0042242">
    <property type="term" value="F:cobyrinic acid a,c-diamide synthase activity"/>
    <property type="evidence" value="ECO:0007669"/>
    <property type="project" value="InterPro"/>
</dbReference>
<reference evidence="9" key="1">
    <citation type="submission" date="2018-10" db="EMBL/GenBank/DDBJ databases">
        <authorList>
            <person name="Plewniak F."/>
        </authorList>
    </citation>
    <scope>NUCLEOTIDE SEQUENCE</scope>
</reference>
<comment type="cofactor">
    <cofactor evidence="1">
        <name>Mg(2+)</name>
        <dbReference type="ChEBI" id="CHEBI:18420"/>
    </cofactor>
</comment>
<dbReference type="PANTHER" id="PTHR43873:SF1">
    <property type="entry name" value="COBYRINATE A,C-DIAMIDE SYNTHASE"/>
    <property type="match status" value="1"/>
</dbReference>
<organism evidence="9">
    <name type="scientific">mine drainage metagenome</name>
    <dbReference type="NCBI Taxonomy" id="410659"/>
    <lineage>
        <taxon>unclassified sequences</taxon>
        <taxon>metagenomes</taxon>
        <taxon>ecological metagenomes</taxon>
    </lineage>
</organism>
<dbReference type="EC" id="6.3.5.9" evidence="9"/>
<keyword evidence="6" id="KW-0315">Glutamine amidotransferase</keyword>
<dbReference type="EMBL" id="UOYP01000667">
    <property type="protein sequence ID" value="VAY89478.1"/>
    <property type="molecule type" value="Genomic_DNA"/>
</dbReference>
<dbReference type="Pfam" id="PF07685">
    <property type="entry name" value="GATase_3"/>
    <property type="match status" value="1"/>
</dbReference>
<gene>
    <name evidence="9" type="primary">cobB</name>
    <name evidence="9" type="ORF">CARN8_70004</name>
</gene>
<dbReference type="AlphaFoldDB" id="A0A3P3ZRD9"/>
<dbReference type="CDD" id="cd05388">
    <property type="entry name" value="CobB_N"/>
    <property type="match status" value="1"/>
</dbReference>
<keyword evidence="5" id="KW-0460">Magnesium</keyword>
<dbReference type="SUPFAM" id="SSF52540">
    <property type="entry name" value="P-loop containing nucleoside triphosphate hydrolases"/>
    <property type="match status" value="1"/>
</dbReference>
<sequence length="430" mass="46289">MTRALFIAAPASGQGKTLITAALAWHHHQEGQRVRVFKTGPDFLDPMILSEASGHPVLNLDLFMMGKEACRQQVSEAAQDADLILVEGVMGLFDGIPSSADLAALLGLPVLMIMDASAMAQTFGALALGLKNYDARLNFAGVLANRVGSLHHAQLLASSLPTSLAWQGSIARDPALTLPERHLGLVQAAEVPDLKARLTHAAQALPETLRCFHKLPSITFPAPTPSAPPERWLEGLRIAIAQDRAFSFLYPANLSLLRTLGAQLSFFSPLQGELLPSCDALWLPGGYPELHLKSLAAHSHCMATIRQHHEAGKPILAECGGMTYLAQRLTSKEGDCADLVGLIPGEATVQPRLVALGLQSLQTPQGELRGHTFHYSRFETTLLPTSHAQNARNEEGEAVYCTKGLTATYLHSYFPSNPRAAAQFFLGKAL</sequence>
<dbReference type="GO" id="GO:0005524">
    <property type="term" value="F:ATP binding"/>
    <property type="evidence" value="ECO:0007669"/>
    <property type="project" value="UniProtKB-KW"/>
</dbReference>
<dbReference type="InterPro" id="IPR029062">
    <property type="entry name" value="Class_I_gatase-like"/>
</dbReference>
<dbReference type="Pfam" id="PF01656">
    <property type="entry name" value="CbiA"/>
    <property type="match status" value="1"/>
</dbReference>
<feature type="domain" description="CobQ/CobB/MinD/ParA nucleotide binding" evidence="7">
    <location>
        <begin position="6"/>
        <end position="183"/>
    </location>
</feature>
<name>A0A3P3ZRD9_9ZZZZ</name>
<evidence type="ECO:0000259" key="7">
    <source>
        <dbReference type="Pfam" id="PF01656"/>
    </source>
</evidence>
<evidence type="ECO:0000256" key="1">
    <source>
        <dbReference type="ARBA" id="ARBA00001946"/>
    </source>
</evidence>
<protein>
    <submittedName>
        <fullName evidence="9">Hydrogenobyrinate a,c-diamide synthase</fullName>
        <ecNumber evidence="9">6.3.5.9</ecNumber>
    </submittedName>
</protein>
<accession>A0A3P3ZRD9</accession>
<keyword evidence="4" id="KW-0067">ATP-binding</keyword>
<dbReference type="InterPro" id="IPR011698">
    <property type="entry name" value="GATase_3"/>
</dbReference>
<dbReference type="InterPro" id="IPR002586">
    <property type="entry name" value="CobQ/CobB/MinD/ParA_Nub-bd_dom"/>
</dbReference>